<gene>
    <name evidence="1" type="ORF">JM949_18470</name>
</gene>
<evidence type="ECO:0000313" key="1">
    <source>
        <dbReference type="EMBL" id="MBM0277235.1"/>
    </source>
</evidence>
<reference evidence="1 2" key="1">
    <citation type="submission" date="2021-01" db="EMBL/GenBank/DDBJ databases">
        <title>Draft genome sequence of Micromonospora sp. strain STR1s_6.</title>
        <authorList>
            <person name="Karlyshev A."/>
            <person name="Jawad R."/>
        </authorList>
    </citation>
    <scope>NUCLEOTIDE SEQUENCE [LARGE SCALE GENOMIC DNA]</scope>
    <source>
        <strain evidence="1 2">STR1S-6</strain>
    </source>
</reference>
<comment type="caution">
    <text evidence="1">The sequence shown here is derived from an EMBL/GenBank/DDBJ whole genome shotgun (WGS) entry which is preliminary data.</text>
</comment>
<evidence type="ECO:0000313" key="2">
    <source>
        <dbReference type="Proteomes" id="UP000622245"/>
    </source>
</evidence>
<name>A0ABS1YII2_9ACTN</name>
<dbReference type="RefSeq" id="WP_203149674.1">
    <property type="nucleotide sequence ID" value="NZ_JAEVHL010000091.1"/>
</dbReference>
<keyword evidence="2" id="KW-1185">Reference proteome</keyword>
<dbReference type="EMBL" id="JAEVHL010000091">
    <property type="protein sequence ID" value="MBM0277235.1"/>
    <property type="molecule type" value="Genomic_DNA"/>
</dbReference>
<organism evidence="1 2">
    <name type="scientific">Micromonospora tarensis</name>
    <dbReference type="NCBI Taxonomy" id="2806100"/>
    <lineage>
        <taxon>Bacteria</taxon>
        <taxon>Bacillati</taxon>
        <taxon>Actinomycetota</taxon>
        <taxon>Actinomycetes</taxon>
        <taxon>Micromonosporales</taxon>
        <taxon>Micromonosporaceae</taxon>
        <taxon>Micromonospora</taxon>
    </lineage>
</organism>
<proteinExistence type="predicted"/>
<sequence length="138" mass="15004">MSIDLSDGHVTAWPTTPAPKTNAFTRLRERLFGPDHDGAADTWSPTNDLAAGVHHTDRLRPVDPDWLLSPAAWHELNPAPEDVAVHGGVDDRTALIRRPVAAITATPHWPVIDEWLGPLVPGPLEPAHIHDELIGAAR</sequence>
<accession>A0ABS1YII2</accession>
<protein>
    <submittedName>
        <fullName evidence="1">Uncharacterized protein</fullName>
    </submittedName>
</protein>
<dbReference type="Proteomes" id="UP000622245">
    <property type="component" value="Unassembled WGS sequence"/>
</dbReference>